<keyword evidence="1" id="KW-0677">Repeat</keyword>
<evidence type="ECO:0000313" key="3">
    <source>
        <dbReference type="EMBL" id="QHV99021.1"/>
    </source>
</evidence>
<feature type="domain" description="Fibronectin type-III" evidence="2">
    <location>
        <begin position="1139"/>
        <end position="1233"/>
    </location>
</feature>
<dbReference type="InterPro" id="IPR036116">
    <property type="entry name" value="FN3_sf"/>
</dbReference>
<keyword evidence="4" id="KW-1185">Reference proteome</keyword>
<dbReference type="InterPro" id="IPR003961">
    <property type="entry name" value="FN3_dom"/>
</dbReference>
<feature type="domain" description="Fibronectin type-III" evidence="2">
    <location>
        <begin position="411"/>
        <end position="496"/>
    </location>
</feature>
<dbReference type="InterPro" id="IPR013783">
    <property type="entry name" value="Ig-like_fold"/>
</dbReference>
<accession>A0A6P1W0R7</accession>
<dbReference type="CDD" id="cd00063">
    <property type="entry name" value="FN3"/>
    <property type="match status" value="5"/>
</dbReference>
<dbReference type="Proteomes" id="UP000464577">
    <property type="component" value="Chromosome"/>
</dbReference>
<gene>
    <name evidence="3" type="ORF">GJR95_30220</name>
</gene>
<dbReference type="SUPFAM" id="SSF49265">
    <property type="entry name" value="Fibronectin type III"/>
    <property type="match status" value="5"/>
</dbReference>
<dbReference type="InterPro" id="IPR024079">
    <property type="entry name" value="MetalloPept_cat_dom_sf"/>
</dbReference>
<dbReference type="Gene3D" id="3.40.390.10">
    <property type="entry name" value="Collagenase (Catalytic Domain)"/>
    <property type="match status" value="1"/>
</dbReference>
<sequence>MSYLYLRVLLIGWLFYSFSAISLVAQTSQPSDSTLCGTLDLTPAQALSLINQGKLALERKRASGVAFTAITYVPIRPHIIRNSSGTLGTLLSTINDALAKTNQYFLLNGAGIQFYFAGTTPDFIDDDQLFSYFPYPDGASVDGHDVPNAMNQYYVNRFASPNLGGYAYYPNDDLRSTRSFVYADGHRIMPHELGHNFSLIHTFGQRPGTGTTAELVTRGTGANCTTQGDLICDTPADPYLIPGASVIRSRGVDIGYDPNSTARDANGEPYAPQITNLMSYYFPLTYSFTSGQFDRMQEGLALRQSHTSYSLTAPPTEMVAPSLVVAQLTNGFVTVTWQDNSSNEMGYFIERSTSPTSGFVAIGGVGPDETSYSDYTTQLGVQYYYRIRPSNTTTGSLSPTVSIRTPSSSGMVTGLTTTQITETSAQLNWTSLGENITYDVQWRTIGSPTWELIPNVGVTNTRLSTLFEYTTYEWRVKATDSNTYTESVTFKPLCPVPQFVNAAPARISASANWNRETDAQTVTLQWRAVGSADWAAITGLTIGPYSLTGLSASTPYELRVQGVCSATDQSTFTSPLTFTTYSCQAPNSAFTSSVRSTSALVSWFTSFSDPARTFELRYRPVGTPVWNSVSSLTTSSYSLTGLANNTTYEVQVRSVCSSTEMTDFTTPNTFTTFCGLTPLGLTARASATAADMSWGFAGVPEPGSFYELEYRPVGTTTWSIVSGINNFSSYNSRLLAGLSPQTTYEARLRTRCAVNAYSGYSPVTTFSTGCNAPDRLIIQDVSSTTAKLNWGQASDEGIRFDLQYRSVGSPDWTTISNLPLPGVNSYTLTGLNSQFQYEWQVRANCSATESTTFTAGPTISLRCLIPTPAYFPAVQVTSASLTWSATETGASYEVRYRQSGSSDWLTVSGLVNPNTLVTGLTINTQYEWQVRARCSNGSYGDYSSLSTFRTASCGSPTGLSVKSNPTSARLYWGFAYANADTRYRLLYREIGANNWIFLDNLTSSSGAGYIDLAGLLPRKQYEWQIQTNCAPGENSDFVIGPDFITRCATPTGLGASTQMTSATLVWASAGLGSELYDVRYRLVGATDWITTSNLAATRLELSSLQINTAYDWQVRTLCSEAMTSDVWATSQFTTMACTIPFNLTTSALTTTSARINWSFSWATVDTRYEARYRIVGTATWTMLPNLTSYNGNGYTDLSGLTPETAYEWQIQAICSATERSNFSASVNFQTSGLCSSMYTVKAGEWNDGAVWSCSRIPLAADRVTLNHAVTLPVDYTGQVLRINYGAAGRLLFSPNSKLNLTANQN</sequence>
<proteinExistence type="predicted"/>
<dbReference type="PANTHER" id="PTHR46708:SF2">
    <property type="entry name" value="FIBRONECTIN TYPE-III DOMAIN-CONTAINING PROTEIN"/>
    <property type="match status" value="1"/>
</dbReference>
<feature type="domain" description="Fibronectin type-III" evidence="2">
    <location>
        <begin position="314"/>
        <end position="408"/>
    </location>
</feature>
<evidence type="ECO:0000313" key="4">
    <source>
        <dbReference type="Proteomes" id="UP000464577"/>
    </source>
</evidence>
<feature type="domain" description="Fibronectin type-III" evidence="2">
    <location>
        <begin position="585"/>
        <end position="675"/>
    </location>
</feature>
<protein>
    <recommendedName>
        <fullName evidence="2">Fibronectin type-III domain-containing protein</fullName>
    </recommendedName>
</protein>
<evidence type="ECO:0000256" key="1">
    <source>
        <dbReference type="ARBA" id="ARBA00022737"/>
    </source>
</evidence>
<dbReference type="PANTHER" id="PTHR46708">
    <property type="entry name" value="TENASCIN"/>
    <property type="match status" value="1"/>
</dbReference>
<name>A0A6P1W0R7_9BACT</name>
<dbReference type="SUPFAM" id="SSF55486">
    <property type="entry name" value="Metalloproteases ('zincins'), catalytic domain"/>
    <property type="match status" value="1"/>
</dbReference>
<dbReference type="Pfam" id="PF00041">
    <property type="entry name" value="fn3"/>
    <property type="match status" value="5"/>
</dbReference>
<dbReference type="KEGG" id="senf:GJR95_30220"/>
<feature type="domain" description="Fibronectin type-III" evidence="2">
    <location>
        <begin position="772"/>
        <end position="858"/>
    </location>
</feature>
<feature type="domain" description="Fibronectin type-III" evidence="2">
    <location>
        <begin position="677"/>
        <end position="771"/>
    </location>
</feature>
<dbReference type="EMBL" id="CP045997">
    <property type="protein sequence ID" value="QHV99021.1"/>
    <property type="molecule type" value="Genomic_DNA"/>
</dbReference>
<dbReference type="PROSITE" id="PS50853">
    <property type="entry name" value="FN3"/>
    <property type="match status" value="7"/>
</dbReference>
<dbReference type="RefSeq" id="WP_162389427.1">
    <property type="nucleotide sequence ID" value="NZ_CP045997.1"/>
</dbReference>
<reference evidence="3 4" key="1">
    <citation type="submission" date="2019-11" db="EMBL/GenBank/DDBJ databases">
        <title>Spirosoma endbachense sp. nov., isolated from a natural salt meadow.</title>
        <authorList>
            <person name="Rojas J."/>
            <person name="Ambika Manirajan B."/>
            <person name="Ratering S."/>
            <person name="Suarez C."/>
            <person name="Geissler-Plaum R."/>
            <person name="Schnell S."/>
        </authorList>
    </citation>
    <scope>NUCLEOTIDE SEQUENCE [LARGE SCALE GENOMIC DNA]</scope>
    <source>
        <strain evidence="3 4">I-24</strain>
    </source>
</reference>
<dbReference type="GO" id="GO:0008237">
    <property type="term" value="F:metallopeptidase activity"/>
    <property type="evidence" value="ECO:0007669"/>
    <property type="project" value="InterPro"/>
</dbReference>
<evidence type="ECO:0000259" key="2">
    <source>
        <dbReference type="PROSITE" id="PS50853"/>
    </source>
</evidence>
<dbReference type="Gene3D" id="2.60.40.10">
    <property type="entry name" value="Immunoglobulins"/>
    <property type="match status" value="10"/>
</dbReference>
<dbReference type="InterPro" id="IPR050991">
    <property type="entry name" value="ECM_Regulatory_Proteins"/>
</dbReference>
<feature type="domain" description="Fibronectin type-III" evidence="2">
    <location>
        <begin position="865"/>
        <end position="953"/>
    </location>
</feature>
<organism evidence="3 4">
    <name type="scientific">Spirosoma endbachense</name>
    <dbReference type="NCBI Taxonomy" id="2666025"/>
    <lineage>
        <taxon>Bacteria</taxon>
        <taxon>Pseudomonadati</taxon>
        <taxon>Bacteroidota</taxon>
        <taxon>Cytophagia</taxon>
        <taxon>Cytophagales</taxon>
        <taxon>Cytophagaceae</taxon>
        <taxon>Spirosoma</taxon>
    </lineage>
</organism>
<dbReference type="SMART" id="SM00060">
    <property type="entry name" value="FN3"/>
    <property type="match status" value="10"/>
</dbReference>